<dbReference type="CDD" id="cd04301">
    <property type="entry name" value="NAT_SF"/>
    <property type="match status" value="1"/>
</dbReference>
<dbReference type="EMBL" id="JBHSFW010000010">
    <property type="protein sequence ID" value="MFC4619660.1"/>
    <property type="molecule type" value="Genomic_DNA"/>
</dbReference>
<evidence type="ECO:0000313" key="5">
    <source>
        <dbReference type="Proteomes" id="UP001596022"/>
    </source>
</evidence>
<dbReference type="Pfam" id="PF00583">
    <property type="entry name" value="Acetyltransf_1"/>
    <property type="match status" value="1"/>
</dbReference>
<proteinExistence type="predicted"/>
<dbReference type="InterPro" id="IPR050832">
    <property type="entry name" value="Bact_Acetyltransf"/>
</dbReference>
<accession>A0ABV9GSH9</accession>
<keyword evidence="2 4" id="KW-0012">Acyltransferase</keyword>
<evidence type="ECO:0000256" key="2">
    <source>
        <dbReference type="ARBA" id="ARBA00023315"/>
    </source>
</evidence>
<reference evidence="5" key="1">
    <citation type="journal article" date="2019" name="Int. J. Syst. Evol. Microbiol.">
        <title>The Global Catalogue of Microorganisms (GCM) 10K type strain sequencing project: providing services to taxonomists for standard genome sequencing and annotation.</title>
        <authorList>
            <consortium name="The Broad Institute Genomics Platform"/>
            <consortium name="The Broad Institute Genome Sequencing Center for Infectious Disease"/>
            <person name="Wu L."/>
            <person name="Ma J."/>
        </authorList>
    </citation>
    <scope>NUCLEOTIDE SEQUENCE [LARGE SCALE GENOMIC DNA]</scope>
    <source>
        <strain evidence="5">CGMCC 1.16306</strain>
    </source>
</reference>
<dbReference type="Proteomes" id="UP001596022">
    <property type="component" value="Unassembled WGS sequence"/>
</dbReference>
<keyword evidence="1 4" id="KW-0808">Transferase</keyword>
<dbReference type="PROSITE" id="PS51186">
    <property type="entry name" value="GNAT"/>
    <property type="match status" value="1"/>
</dbReference>
<dbReference type="SUPFAM" id="SSF55729">
    <property type="entry name" value="Acyl-CoA N-acyltransferases (Nat)"/>
    <property type="match status" value="1"/>
</dbReference>
<organism evidence="4 5">
    <name type="scientific">Camelliibacillus cellulosilyticus</name>
    <dbReference type="NCBI Taxonomy" id="2174486"/>
    <lineage>
        <taxon>Bacteria</taxon>
        <taxon>Bacillati</taxon>
        <taxon>Bacillota</taxon>
        <taxon>Bacilli</taxon>
        <taxon>Bacillales</taxon>
        <taxon>Sporolactobacillaceae</taxon>
        <taxon>Camelliibacillus</taxon>
    </lineage>
</organism>
<gene>
    <name evidence="4" type="ORF">ACFO4N_13135</name>
</gene>
<dbReference type="InterPro" id="IPR016181">
    <property type="entry name" value="Acyl_CoA_acyltransferase"/>
</dbReference>
<sequence>MNVYEVPKGAPEGFKRKIAELFVQQISVNDDEASFQRAMDAINMALTPLSTSRIVVAEKDGSLYGFAFLNIGVTLRDGGHYLWLNELYVHNAYRNEGIGKKLLLYIIHMAETAGVKAIELETGINNSVTKHIYNSLGFYEIVSKRYRFTF</sequence>
<keyword evidence="5" id="KW-1185">Reference proteome</keyword>
<dbReference type="Gene3D" id="3.40.630.30">
    <property type="match status" value="1"/>
</dbReference>
<name>A0ABV9GSH9_9BACL</name>
<dbReference type="EC" id="2.3.-.-" evidence="4"/>
<dbReference type="PANTHER" id="PTHR43877">
    <property type="entry name" value="AMINOALKYLPHOSPHONATE N-ACETYLTRANSFERASE-RELATED-RELATED"/>
    <property type="match status" value="1"/>
</dbReference>
<protein>
    <submittedName>
        <fullName evidence="4">GNAT family N-acetyltransferase</fullName>
        <ecNumber evidence="4">2.3.-.-</ecNumber>
    </submittedName>
</protein>
<dbReference type="InterPro" id="IPR000182">
    <property type="entry name" value="GNAT_dom"/>
</dbReference>
<evidence type="ECO:0000256" key="1">
    <source>
        <dbReference type="ARBA" id="ARBA00022679"/>
    </source>
</evidence>
<comment type="caution">
    <text evidence="4">The sequence shown here is derived from an EMBL/GenBank/DDBJ whole genome shotgun (WGS) entry which is preliminary data.</text>
</comment>
<evidence type="ECO:0000313" key="4">
    <source>
        <dbReference type="EMBL" id="MFC4619660.1"/>
    </source>
</evidence>
<dbReference type="GO" id="GO:0016746">
    <property type="term" value="F:acyltransferase activity"/>
    <property type="evidence" value="ECO:0007669"/>
    <property type="project" value="UniProtKB-KW"/>
</dbReference>
<dbReference type="RefSeq" id="WP_376846750.1">
    <property type="nucleotide sequence ID" value="NZ_JBHSFW010000010.1"/>
</dbReference>
<dbReference type="PANTHER" id="PTHR43877:SF1">
    <property type="entry name" value="ACETYLTRANSFERASE"/>
    <property type="match status" value="1"/>
</dbReference>
<feature type="domain" description="N-acetyltransferase" evidence="3">
    <location>
        <begin position="1"/>
        <end position="150"/>
    </location>
</feature>
<evidence type="ECO:0000259" key="3">
    <source>
        <dbReference type="PROSITE" id="PS51186"/>
    </source>
</evidence>